<dbReference type="SUPFAM" id="SSF111352">
    <property type="entry name" value="Ammonium transporter"/>
    <property type="match status" value="1"/>
</dbReference>
<reference evidence="10 11" key="1">
    <citation type="submission" date="2022-12" db="EMBL/GenBank/DDBJ databases">
        <title>Chromosome-level genome of Tegillarca granosa.</title>
        <authorList>
            <person name="Kim J."/>
        </authorList>
    </citation>
    <scope>NUCLEOTIDE SEQUENCE [LARGE SCALE GENOMIC DNA]</scope>
    <source>
        <strain evidence="10">Teg-2019</strain>
        <tissue evidence="10">Adductor muscle</tissue>
    </source>
</reference>
<dbReference type="EMBL" id="JARBDR010000805">
    <property type="protein sequence ID" value="KAJ8306768.1"/>
    <property type="molecule type" value="Genomic_DNA"/>
</dbReference>
<feature type="transmembrane region" description="Helical" evidence="8">
    <location>
        <begin position="330"/>
        <end position="353"/>
    </location>
</feature>
<dbReference type="Gene3D" id="1.10.3430.10">
    <property type="entry name" value="Ammonium transporter AmtB like domains"/>
    <property type="match status" value="1"/>
</dbReference>
<evidence type="ECO:0000256" key="7">
    <source>
        <dbReference type="ARBA" id="ARBA00023177"/>
    </source>
</evidence>
<name>A0ABQ9END3_TEGGR</name>
<accession>A0ABQ9END3</accession>
<evidence type="ECO:0000256" key="6">
    <source>
        <dbReference type="ARBA" id="ARBA00023136"/>
    </source>
</evidence>
<gene>
    <name evidence="10" type="ORF">KUTeg_015680</name>
</gene>
<keyword evidence="5 8" id="KW-1133">Transmembrane helix</keyword>
<comment type="subcellular location">
    <subcellularLocation>
        <location evidence="1">Membrane</location>
        <topology evidence="1">Multi-pass membrane protein</topology>
    </subcellularLocation>
</comment>
<comment type="similarity">
    <text evidence="2">Belongs to the ammonia transporter channel (TC 1.A.11.2) family.</text>
</comment>
<keyword evidence="11" id="KW-1185">Reference proteome</keyword>
<dbReference type="Pfam" id="PF00909">
    <property type="entry name" value="Ammonium_transp"/>
    <property type="match status" value="1"/>
</dbReference>
<evidence type="ECO:0000256" key="3">
    <source>
        <dbReference type="ARBA" id="ARBA00022448"/>
    </source>
</evidence>
<dbReference type="PANTHER" id="PTHR11730:SF6">
    <property type="entry name" value="AMMONIUM TRANSPORTER"/>
    <property type="match status" value="1"/>
</dbReference>
<keyword evidence="4 8" id="KW-0812">Transmembrane</keyword>
<evidence type="ECO:0000259" key="9">
    <source>
        <dbReference type="Pfam" id="PF00909"/>
    </source>
</evidence>
<feature type="transmembrane region" description="Helical" evidence="8">
    <location>
        <begin position="125"/>
        <end position="147"/>
    </location>
</feature>
<evidence type="ECO:0000256" key="5">
    <source>
        <dbReference type="ARBA" id="ARBA00022989"/>
    </source>
</evidence>
<dbReference type="Proteomes" id="UP001217089">
    <property type="component" value="Unassembled WGS sequence"/>
</dbReference>
<feature type="transmembrane region" description="Helical" evidence="8">
    <location>
        <begin position="168"/>
        <end position="188"/>
    </location>
</feature>
<dbReference type="InterPro" id="IPR029020">
    <property type="entry name" value="Ammonium/urea_transptr"/>
</dbReference>
<dbReference type="InterPro" id="IPR018047">
    <property type="entry name" value="Ammonium_transpt_CS"/>
</dbReference>
<evidence type="ECO:0000256" key="2">
    <source>
        <dbReference type="ARBA" id="ARBA00005887"/>
    </source>
</evidence>
<comment type="caution">
    <text evidence="10">The sequence shown here is derived from an EMBL/GenBank/DDBJ whole genome shotgun (WGS) entry which is preliminary data.</text>
</comment>
<feature type="transmembrane region" description="Helical" evidence="8">
    <location>
        <begin position="293"/>
        <end position="310"/>
    </location>
</feature>
<feature type="transmembrane region" description="Helical" evidence="8">
    <location>
        <begin position="200"/>
        <end position="222"/>
    </location>
</feature>
<feature type="transmembrane region" description="Helical" evidence="8">
    <location>
        <begin position="77"/>
        <end position="99"/>
    </location>
</feature>
<organism evidence="10 11">
    <name type="scientific">Tegillarca granosa</name>
    <name type="common">Malaysian cockle</name>
    <name type="synonym">Anadara granosa</name>
    <dbReference type="NCBI Taxonomy" id="220873"/>
    <lineage>
        <taxon>Eukaryota</taxon>
        <taxon>Metazoa</taxon>
        <taxon>Spiralia</taxon>
        <taxon>Lophotrochozoa</taxon>
        <taxon>Mollusca</taxon>
        <taxon>Bivalvia</taxon>
        <taxon>Autobranchia</taxon>
        <taxon>Pteriomorphia</taxon>
        <taxon>Arcoida</taxon>
        <taxon>Arcoidea</taxon>
        <taxon>Arcidae</taxon>
        <taxon>Tegillarca</taxon>
    </lineage>
</organism>
<dbReference type="PROSITE" id="PS01219">
    <property type="entry name" value="AMMONIUM_TRANSP"/>
    <property type="match status" value="1"/>
</dbReference>
<dbReference type="InterPro" id="IPR024041">
    <property type="entry name" value="NH4_transpt_AmtB-like_dom"/>
</dbReference>
<feature type="transmembrane region" description="Helical" evidence="8">
    <location>
        <begin position="259"/>
        <end position="281"/>
    </location>
</feature>
<keyword evidence="7" id="KW-0924">Ammonia transport</keyword>
<keyword evidence="3" id="KW-0813">Transport</keyword>
<feature type="transmembrane region" description="Helical" evidence="8">
    <location>
        <begin position="49"/>
        <end position="70"/>
    </location>
</feature>
<evidence type="ECO:0000256" key="8">
    <source>
        <dbReference type="SAM" id="Phobius"/>
    </source>
</evidence>
<dbReference type="PANTHER" id="PTHR11730">
    <property type="entry name" value="AMMONIUM TRANSPORTER"/>
    <property type="match status" value="1"/>
</dbReference>
<feature type="transmembrane region" description="Helical" evidence="8">
    <location>
        <begin position="234"/>
        <end position="253"/>
    </location>
</feature>
<proteinExistence type="inferred from homology"/>
<feature type="domain" description="Ammonium transporter AmtB-like" evidence="9">
    <location>
        <begin position="7"/>
        <end position="380"/>
    </location>
</feature>
<keyword evidence="6 8" id="KW-0472">Membrane</keyword>
<evidence type="ECO:0000256" key="4">
    <source>
        <dbReference type="ARBA" id="ARBA00022692"/>
    </source>
</evidence>
<evidence type="ECO:0000313" key="11">
    <source>
        <dbReference type="Proteomes" id="UP001217089"/>
    </source>
</evidence>
<evidence type="ECO:0000313" key="10">
    <source>
        <dbReference type="EMBL" id="KAJ8306768.1"/>
    </source>
</evidence>
<feature type="transmembrane region" description="Helical" evidence="8">
    <location>
        <begin position="7"/>
        <end position="29"/>
    </location>
</feature>
<protein>
    <recommendedName>
        <fullName evidence="9">Ammonium transporter AmtB-like domain-containing protein</fullName>
    </recommendedName>
</protein>
<evidence type="ECO:0000256" key="1">
    <source>
        <dbReference type="ARBA" id="ARBA00004141"/>
    </source>
</evidence>
<feature type="non-terminal residue" evidence="10">
    <location>
        <position position="416"/>
    </location>
</feature>
<sequence>MQGGFAFLEAVVSGVFYWLFGYSFGYGVPGNAFIGYGNFAHYELPSSSLSSWIFQYVFAATAATIVSGAVAERCDFVAYLVYSSAITGFIYPVVSHWAWDPQGWLAKGFEYQDGNTTLTIKYLDFAGSGAVHMMGGIAAFCGAVMLGPRIGRFNKETGEPEDIRGHSVPLAALGAFILLFGFLAFNGASQGSIASKGDGIAISIAIKNTIVAGSSGAFTTMIMNKTKWFGDRKWSFLITLNGCLTGMVSVCSGCNQIETYAAFIMGMAGGVAYMITTRAMLKLKVDDPLDATAGIHYGGGIWGVIAVAIFSNDVGILYNWDKRSGLVLLWQLAGIGAIAAWTAVTCLIMFYTLKKLRLLRVPFAYEYKGLDIPKHGEPAYPFEAYGHGWGEKGDALSTMILPTVETSTTTLSTRDS</sequence>